<dbReference type="FunFam" id="2.40.30.10:FF:000008">
    <property type="entry name" value="Translation initiation factor IF-2"/>
    <property type="match status" value="1"/>
</dbReference>
<dbReference type="GO" id="GO:0003743">
    <property type="term" value="F:translation initiation factor activity"/>
    <property type="evidence" value="ECO:0007669"/>
    <property type="project" value="UniProtKB-UniRule"/>
</dbReference>
<dbReference type="SUPFAM" id="SSF52540">
    <property type="entry name" value="P-loop containing nucleoside triphosphate hydrolases"/>
    <property type="match status" value="1"/>
</dbReference>
<evidence type="ECO:0000313" key="14">
    <source>
        <dbReference type="EMBL" id="GGF62898.1"/>
    </source>
</evidence>
<keyword evidence="5 9" id="KW-0396">Initiation factor</keyword>
<feature type="binding site" evidence="9">
    <location>
        <begin position="355"/>
        <end position="362"/>
    </location>
    <ligand>
        <name>GTP</name>
        <dbReference type="ChEBI" id="CHEBI:37565"/>
    </ligand>
</feature>
<dbReference type="Gene3D" id="3.40.50.10050">
    <property type="entry name" value="Translation initiation factor IF- 2, domain 3"/>
    <property type="match status" value="1"/>
</dbReference>
<reference evidence="14" key="1">
    <citation type="journal article" date="2014" name="Int. J. Syst. Evol. Microbiol.">
        <title>Complete genome sequence of Corynebacterium casei LMG S-19264T (=DSM 44701T), isolated from a smear-ripened cheese.</title>
        <authorList>
            <consortium name="US DOE Joint Genome Institute (JGI-PGF)"/>
            <person name="Walter F."/>
            <person name="Albersmeier A."/>
            <person name="Kalinowski J."/>
            <person name="Ruckert C."/>
        </authorList>
    </citation>
    <scope>NUCLEOTIDE SEQUENCE</scope>
    <source>
        <strain evidence="14">CGMCC 1.15254</strain>
    </source>
</reference>
<dbReference type="GO" id="GO:0005525">
    <property type="term" value="F:GTP binding"/>
    <property type="evidence" value="ECO:0007669"/>
    <property type="project" value="UniProtKB-KW"/>
</dbReference>
<dbReference type="InterPro" id="IPR023115">
    <property type="entry name" value="TIF_IF2_dom3"/>
</dbReference>
<dbReference type="PANTHER" id="PTHR43381:SF5">
    <property type="entry name" value="TR-TYPE G DOMAIN-CONTAINING PROTEIN"/>
    <property type="match status" value="1"/>
</dbReference>
<keyword evidence="7 9" id="KW-0648">Protein biosynthesis</keyword>
<dbReference type="InterPro" id="IPR006847">
    <property type="entry name" value="IF2_N"/>
</dbReference>
<dbReference type="CDD" id="cd01887">
    <property type="entry name" value="IF2_eIF5B"/>
    <property type="match status" value="1"/>
</dbReference>
<dbReference type="Pfam" id="PF00009">
    <property type="entry name" value="GTP_EFTU"/>
    <property type="match status" value="1"/>
</dbReference>
<evidence type="ECO:0000259" key="13">
    <source>
        <dbReference type="PROSITE" id="PS51722"/>
    </source>
</evidence>
<dbReference type="PANTHER" id="PTHR43381">
    <property type="entry name" value="TRANSLATION INITIATION FACTOR IF-2-RELATED"/>
    <property type="match status" value="1"/>
</dbReference>
<dbReference type="FunFam" id="3.40.50.10050:FF:000001">
    <property type="entry name" value="Translation initiation factor IF-2"/>
    <property type="match status" value="1"/>
</dbReference>
<dbReference type="Gene3D" id="2.40.30.10">
    <property type="entry name" value="Translation factors"/>
    <property type="match status" value="2"/>
</dbReference>
<evidence type="ECO:0000256" key="9">
    <source>
        <dbReference type="HAMAP-Rule" id="MF_00100"/>
    </source>
</evidence>
<evidence type="ECO:0000256" key="4">
    <source>
        <dbReference type="ARBA" id="ARBA00022490"/>
    </source>
</evidence>
<comment type="subcellular location">
    <subcellularLocation>
        <location evidence="1 9 11">Cytoplasm</location>
    </subcellularLocation>
</comment>
<evidence type="ECO:0000256" key="11">
    <source>
        <dbReference type="RuleBase" id="RU000645"/>
    </source>
</evidence>
<dbReference type="EMBL" id="BMHV01000009">
    <property type="protein sequence ID" value="GGF62898.1"/>
    <property type="molecule type" value="Genomic_DNA"/>
</dbReference>
<keyword evidence="6 9" id="KW-0547">Nucleotide-binding</keyword>
<feature type="binding site" evidence="9">
    <location>
        <begin position="402"/>
        <end position="406"/>
    </location>
    <ligand>
        <name>GTP</name>
        <dbReference type="ChEBI" id="CHEBI:37565"/>
    </ligand>
</feature>
<feature type="compositionally biased region" description="Low complexity" evidence="12">
    <location>
        <begin position="69"/>
        <end position="78"/>
    </location>
</feature>
<dbReference type="InterPro" id="IPR005225">
    <property type="entry name" value="Small_GTP-bd"/>
</dbReference>
<evidence type="ECO:0000256" key="7">
    <source>
        <dbReference type="ARBA" id="ARBA00022917"/>
    </source>
</evidence>
<dbReference type="FunFam" id="3.40.50.300:FF:000019">
    <property type="entry name" value="Translation initiation factor IF-2"/>
    <property type="match status" value="1"/>
</dbReference>
<dbReference type="NCBIfam" id="TIGR00231">
    <property type="entry name" value="small_GTP"/>
    <property type="match status" value="1"/>
</dbReference>
<comment type="similarity">
    <text evidence="2 9 10">Belongs to the TRAFAC class translation factor GTPase superfamily. Classic translation factor GTPase family. IF-2 subfamily.</text>
</comment>
<comment type="caution">
    <text evidence="9">Lacks conserved residue(s) required for the propagation of feature annotation.</text>
</comment>
<dbReference type="HAMAP" id="MF_00100_B">
    <property type="entry name" value="IF_2_B"/>
    <property type="match status" value="1"/>
</dbReference>
<protein>
    <recommendedName>
        <fullName evidence="3 9">Translation initiation factor IF-2</fullName>
    </recommendedName>
</protein>
<evidence type="ECO:0000313" key="15">
    <source>
        <dbReference type="Proteomes" id="UP000632498"/>
    </source>
</evidence>
<dbReference type="Pfam" id="PF08364">
    <property type="entry name" value="IF2_assoc"/>
    <property type="match status" value="1"/>
</dbReference>
<keyword evidence="15" id="KW-1185">Reference proteome</keyword>
<dbReference type="AlphaFoldDB" id="A0A917BZK8"/>
<reference evidence="14" key="2">
    <citation type="submission" date="2020-09" db="EMBL/GenBank/DDBJ databases">
        <authorList>
            <person name="Sun Q."/>
            <person name="Zhou Y."/>
        </authorList>
    </citation>
    <scope>NUCLEOTIDE SEQUENCE</scope>
    <source>
        <strain evidence="14">CGMCC 1.15254</strain>
    </source>
</reference>
<dbReference type="GO" id="GO:0003924">
    <property type="term" value="F:GTPase activity"/>
    <property type="evidence" value="ECO:0007669"/>
    <property type="project" value="UniProtKB-UniRule"/>
</dbReference>
<comment type="caution">
    <text evidence="14">The sequence shown here is derived from an EMBL/GenBank/DDBJ whole genome shotgun (WGS) entry which is preliminary data.</text>
</comment>
<dbReference type="RefSeq" id="WP_188663659.1">
    <property type="nucleotide sequence ID" value="NZ_BMHV01000009.1"/>
</dbReference>
<feature type="compositionally biased region" description="Basic and acidic residues" evidence="12">
    <location>
        <begin position="207"/>
        <end position="218"/>
    </location>
</feature>
<accession>A0A917BZK8</accession>
<feature type="region of interest" description="Disordered" evidence="12">
    <location>
        <begin position="55"/>
        <end position="82"/>
    </location>
</feature>
<dbReference type="NCBIfam" id="TIGR00487">
    <property type="entry name" value="IF-2"/>
    <property type="match status" value="1"/>
</dbReference>
<dbReference type="InterPro" id="IPR053905">
    <property type="entry name" value="EF-G-like_DII"/>
</dbReference>
<dbReference type="Gene3D" id="3.40.50.300">
    <property type="entry name" value="P-loop containing nucleotide triphosphate hydrolases"/>
    <property type="match status" value="1"/>
</dbReference>
<dbReference type="InterPro" id="IPR027417">
    <property type="entry name" value="P-loop_NTPase"/>
</dbReference>
<keyword evidence="8 9" id="KW-0342">GTP-binding</keyword>
<feature type="domain" description="Tr-type G" evidence="13">
    <location>
        <begin position="346"/>
        <end position="514"/>
    </location>
</feature>
<evidence type="ECO:0000256" key="12">
    <source>
        <dbReference type="SAM" id="MobiDB-lite"/>
    </source>
</evidence>
<dbReference type="Pfam" id="PF04760">
    <property type="entry name" value="IF2_N"/>
    <property type="match status" value="1"/>
</dbReference>
<feature type="compositionally biased region" description="Basic and acidic residues" evidence="12">
    <location>
        <begin position="103"/>
        <end position="112"/>
    </location>
</feature>
<dbReference type="InterPro" id="IPR044145">
    <property type="entry name" value="IF2_II"/>
</dbReference>
<dbReference type="InterPro" id="IPR013575">
    <property type="entry name" value="IF2_assoc_dom_bac"/>
</dbReference>
<dbReference type="InterPro" id="IPR000795">
    <property type="entry name" value="T_Tr_GTP-bd_dom"/>
</dbReference>
<sequence>MTDKKGDDSNKLSLNRPGKLELKKTVDAGLVKQSFSHGRSKSVAVEVRKKRTFVQGSSGRMSELRKDQAQAQEQAENAFHAETDFDMADKHLTQSEMAKRAEVLQNAKKAEEEAALAALQDAQARAKREQADAERREQEKAAKEARAKKDREEKERAEEAAKKKAEEDARRLAEEAAIAAQRAEKSPTAVAKPDNKAAAKPKKKEVKKPEVAKREGERRRGKGKLSVDSFGDEQRQRSLASVKRARQKQKAKASGQDADKSKQAREVVLPDHITVQELANRMAERAAVVVKTLMTMGTMVTINQTIDADTAQVVVEELGHTVKRVSDADVETDLTGPEDQADDLQSRAPIVTVMGHVDHGKTSLLDALRETDVVDKEAGGITQHIGAYQVTMASGAKISFVDTPGHEAFTAMRARGAELTDIVVLVVAADDGVMPQTIEAIRHAKAANVPIIVAINKIDKPGADPSRVRQELLNHEIQVESFGGDVMDVEVSAKKRINLEGLEETILLQAEILELKANPNRAAEGVVVEAKQERGRGNIATVMVQRGTLNIGDIFVVGSEWGRVRALVDDHGHHVKSAGPATPVEVLGLQGTPSAGDQMVVVESEAKAREVSEYRTNKSKAAKAAASGRGTLEELFSQIAAGVVKELPVVIKADVQGSIEALQGTFDKLTRDDVKVKVLHGAVGAINESDITLARASNALIIGFNVRANPQAREMAKRDGVDIRYYSIIYDAADDVKRMMTGLLDPVYQEKFIGYAEIRETFNISRVGTIAGCMVTEGVVKRGAKVRLLRDNVVVHNGALGQLKRFKDDVKEVKSGFECGMSFENYNDLKVGDVIECFEMEQVEQEI</sequence>
<comment type="function">
    <text evidence="9 10">One of the essential components for the initiation of protein synthesis. Protects formylmethionyl-tRNA from spontaneous hydrolysis and promotes its binding to the 30S ribosomal subunits. Also involved in the hydrolysis of GTP during the formation of the 70S ribosomal complex.</text>
</comment>
<evidence type="ECO:0000256" key="1">
    <source>
        <dbReference type="ARBA" id="ARBA00004496"/>
    </source>
</evidence>
<evidence type="ECO:0000256" key="10">
    <source>
        <dbReference type="RuleBase" id="RU000644"/>
    </source>
</evidence>
<dbReference type="Pfam" id="PF03144">
    <property type="entry name" value="GTP_EFTU_D2"/>
    <property type="match status" value="1"/>
</dbReference>
<feature type="compositionally biased region" description="Basic and acidic residues" evidence="12">
    <location>
        <begin position="124"/>
        <end position="174"/>
    </location>
</feature>
<dbReference type="PROSITE" id="PS01176">
    <property type="entry name" value="IF2"/>
    <property type="match status" value="1"/>
</dbReference>
<dbReference type="SUPFAM" id="SSF52156">
    <property type="entry name" value="Initiation factor IF2/eIF5b, domain 3"/>
    <property type="match status" value="1"/>
</dbReference>
<dbReference type="GO" id="GO:0005829">
    <property type="term" value="C:cytosol"/>
    <property type="evidence" value="ECO:0007669"/>
    <property type="project" value="TreeGrafter"/>
</dbReference>
<dbReference type="InterPro" id="IPR009000">
    <property type="entry name" value="Transl_B-barrel_sf"/>
</dbReference>
<evidence type="ECO:0000256" key="6">
    <source>
        <dbReference type="ARBA" id="ARBA00022741"/>
    </source>
</evidence>
<dbReference type="CDD" id="cd03692">
    <property type="entry name" value="mtIF2_IVc"/>
    <property type="match status" value="1"/>
</dbReference>
<evidence type="ECO:0000256" key="2">
    <source>
        <dbReference type="ARBA" id="ARBA00007733"/>
    </source>
</evidence>
<organism evidence="14 15">
    <name type="scientific">Terasakiella brassicae</name>
    <dbReference type="NCBI Taxonomy" id="1634917"/>
    <lineage>
        <taxon>Bacteria</taxon>
        <taxon>Pseudomonadati</taxon>
        <taxon>Pseudomonadota</taxon>
        <taxon>Alphaproteobacteria</taxon>
        <taxon>Rhodospirillales</taxon>
        <taxon>Terasakiellaceae</taxon>
        <taxon>Terasakiella</taxon>
    </lineage>
</organism>
<keyword evidence="4 9" id="KW-0963">Cytoplasm</keyword>
<evidence type="ECO:0000256" key="3">
    <source>
        <dbReference type="ARBA" id="ARBA00020675"/>
    </source>
</evidence>
<dbReference type="InterPro" id="IPR036925">
    <property type="entry name" value="TIF_IF2_dom3_sf"/>
</dbReference>
<dbReference type="InterPro" id="IPR015760">
    <property type="entry name" value="TIF_IF2"/>
</dbReference>
<dbReference type="Pfam" id="PF22042">
    <property type="entry name" value="EF-G_D2"/>
    <property type="match status" value="1"/>
</dbReference>
<dbReference type="PROSITE" id="PS51722">
    <property type="entry name" value="G_TR_2"/>
    <property type="match status" value="1"/>
</dbReference>
<evidence type="ECO:0000256" key="8">
    <source>
        <dbReference type="ARBA" id="ARBA00023134"/>
    </source>
</evidence>
<name>A0A917BZK8_9PROT</name>
<dbReference type="SUPFAM" id="SSF50447">
    <property type="entry name" value="Translation proteins"/>
    <property type="match status" value="2"/>
</dbReference>
<gene>
    <name evidence="9" type="primary">infB</name>
    <name evidence="14" type="ORF">GCM10011332_16010</name>
</gene>
<dbReference type="InterPro" id="IPR004161">
    <property type="entry name" value="EFTu-like_2"/>
</dbReference>
<dbReference type="InterPro" id="IPR000178">
    <property type="entry name" value="TF_IF2_bacterial-like"/>
</dbReference>
<proteinExistence type="inferred from homology"/>
<feature type="binding site" evidence="9">
    <location>
        <begin position="456"/>
        <end position="459"/>
    </location>
    <ligand>
        <name>GTP</name>
        <dbReference type="ChEBI" id="CHEBI:37565"/>
    </ligand>
</feature>
<feature type="region of interest" description="Disordered" evidence="12">
    <location>
        <begin position="103"/>
        <end position="265"/>
    </location>
</feature>
<dbReference type="Proteomes" id="UP000632498">
    <property type="component" value="Unassembled WGS sequence"/>
</dbReference>
<feature type="compositionally biased region" description="Low complexity" evidence="12">
    <location>
        <begin position="189"/>
        <end position="198"/>
    </location>
</feature>
<dbReference type="FunFam" id="2.40.30.10:FF:000007">
    <property type="entry name" value="Translation initiation factor IF-2"/>
    <property type="match status" value="1"/>
</dbReference>
<evidence type="ECO:0000256" key="5">
    <source>
        <dbReference type="ARBA" id="ARBA00022540"/>
    </source>
</evidence>
<dbReference type="CDD" id="cd03702">
    <property type="entry name" value="IF2_mtIF2_II"/>
    <property type="match status" value="1"/>
</dbReference>
<dbReference type="Pfam" id="PF11987">
    <property type="entry name" value="IF-2"/>
    <property type="match status" value="1"/>
</dbReference>